<protein>
    <recommendedName>
        <fullName evidence="6">A-type ATP synthase subunit C</fullName>
    </recommendedName>
</protein>
<evidence type="ECO:0000256" key="4">
    <source>
        <dbReference type="ARBA" id="ARBA00023065"/>
    </source>
</evidence>
<comment type="subcellular location">
    <subcellularLocation>
        <location evidence="6">Cell membrane</location>
        <topology evidence="6">Peripheral membrane protein</topology>
    </subcellularLocation>
</comment>
<evidence type="ECO:0000256" key="3">
    <source>
        <dbReference type="ARBA" id="ARBA00022781"/>
    </source>
</evidence>
<dbReference type="InterPro" id="IPR035067">
    <property type="entry name" value="V-type_ATPase_csu/dsu"/>
</dbReference>
<dbReference type="InterPro" id="IPR014272">
    <property type="entry name" value="ATPase_V0-cplx_csu"/>
</dbReference>
<keyword evidence="3 6" id="KW-0375">Hydrogen ion transport</keyword>
<keyword evidence="6" id="KW-0472">Membrane</keyword>
<keyword evidence="4 6" id="KW-0406">Ion transport</keyword>
<dbReference type="Pfam" id="PF01992">
    <property type="entry name" value="vATP-synt_AC39"/>
    <property type="match status" value="1"/>
</dbReference>
<reference evidence="7" key="1">
    <citation type="submission" date="2019-05" db="EMBL/GenBank/DDBJ databases">
        <title>Isolation and characterization of methanogens from the cold seep sediment at Four-Way Closure Ridge.</title>
        <authorList>
            <person name="You Y.-T."/>
            <person name="Chen S.-C."/>
            <person name="Zhang W.-L."/>
            <person name="Lai M.-C."/>
        </authorList>
    </citation>
    <scope>NUCLEOTIDE SEQUENCE</scope>
    <source>
        <strain evidence="7">FWC-SCC3</strain>
    </source>
</reference>
<evidence type="ECO:0000256" key="5">
    <source>
        <dbReference type="ARBA" id="ARBA00023310"/>
    </source>
</evidence>
<dbReference type="HAMAP" id="MF_00314">
    <property type="entry name" value="ATP_synth_C_arch"/>
    <property type="match status" value="1"/>
</dbReference>
<comment type="function">
    <text evidence="6">Component of the A-type ATP synthase that produces ATP from ADP in the presence of a proton gradient across the membrane.</text>
</comment>
<accession>A0ABT8M5N7</accession>
<dbReference type="InterPro" id="IPR044911">
    <property type="entry name" value="V-type_ATPase_csu/dsu_dom_3"/>
</dbReference>
<organism evidence="7 8">
    <name type="scientific">Methanoculleus methanifontis</name>
    <dbReference type="NCBI Taxonomy" id="2584086"/>
    <lineage>
        <taxon>Archaea</taxon>
        <taxon>Methanobacteriati</taxon>
        <taxon>Methanobacteriota</taxon>
        <taxon>Stenosarchaea group</taxon>
        <taxon>Methanomicrobia</taxon>
        <taxon>Methanomicrobiales</taxon>
        <taxon>Methanomicrobiaceae</taxon>
        <taxon>Methanoculleus</taxon>
    </lineage>
</organism>
<dbReference type="InterPro" id="IPR002843">
    <property type="entry name" value="ATPase_V0-cplx_csu/dsu"/>
</dbReference>
<evidence type="ECO:0000256" key="1">
    <source>
        <dbReference type="ARBA" id="ARBA00006709"/>
    </source>
</evidence>
<dbReference type="PANTHER" id="PTHR38682:SF1">
    <property type="entry name" value="V-TYPE ATP SYNTHASE SUBUNIT C"/>
    <property type="match status" value="1"/>
</dbReference>
<sequence length="375" mass="43148">MPSPGVTSPSCIYACTRFRVRRTTLLPREAYLRIMRMSIPEVIGYLSRQEEYRQHVLDLAHDFSGAQLIEEVVNRSLARSFRHAMATAPGDLHTLTGEYLNRWDIANVMAILRGTVHDIPRHQIRDLLVPAGELDAALLDRLLSFTNCGEAIEALQGWRLYPVLAEYYRVCGERGAFSRIENDLYRKYYADLLGLATTGCSGCRELIAYLRFEIDITNMRNLLRLHCAEEACDLATIDRTMIPGGRIPIALFRRLYGIEAEGEFVSVFLETNIVPVLAQAVRELRQDPDFSSIDAAELVWQRWHRRRRPVHEVEMAVTRVRLHQLEALSRRHPFSVLPVLAYLERKKYEVANLRAIARGKAFDLAPERIWQYIVL</sequence>
<evidence type="ECO:0000313" key="8">
    <source>
        <dbReference type="Proteomes" id="UP001168423"/>
    </source>
</evidence>
<gene>
    <name evidence="6" type="primary">atpC</name>
    <name evidence="7" type="ORF">FGW20_13030</name>
</gene>
<comment type="similarity">
    <text evidence="1 6">Belongs to the V-ATPase V0D/AC39 subunit family.</text>
</comment>
<dbReference type="Gene3D" id="1.20.1690.10">
    <property type="entry name" value="V-type ATP synthase subunit C domain"/>
    <property type="match status" value="2"/>
</dbReference>
<keyword evidence="5 6" id="KW-0066">ATP synthesis</keyword>
<keyword evidence="6" id="KW-1003">Cell membrane</keyword>
<evidence type="ECO:0000313" key="7">
    <source>
        <dbReference type="EMBL" id="MDN7013930.1"/>
    </source>
</evidence>
<evidence type="ECO:0000256" key="2">
    <source>
        <dbReference type="ARBA" id="ARBA00022448"/>
    </source>
</evidence>
<dbReference type="PANTHER" id="PTHR38682">
    <property type="entry name" value="V-TYPE ATP SYNTHASE SUBUNIT C"/>
    <property type="match status" value="1"/>
</dbReference>
<comment type="subunit">
    <text evidence="6">Has multiple subunits with at least A(3), B(3), C, D, E, F, H, I and proteolipid K(x).</text>
</comment>
<dbReference type="Proteomes" id="UP001168423">
    <property type="component" value="Unassembled WGS sequence"/>
</dbReference>
<dbReference type="NCBIfam" id="NF002268">
    <property type="entry name" value="PRK01198.1-4"/>
    <property type="match status" value="1"/>
</dbReference>
<dbReference type="InterPro" id="IPR036079">
    <property type="entry name" value="ATPase_csu/dsu_sf"/>
</dbReference>
<keyword evidence="8" id="KW-1185">Reference proteome</keyword>
<dbReference type="EMBL" id="VCYI01000024">
    <property type="protein sequence ID" value="MDN7013930.1"/>
    <property type="molecule type" value="Genomic_DNA"/>
</dbReference>
<dbReference type="RefSeq" id="WP_301678530.1">
    <property type="nucleotide sequence ID" value="NZ_VCYI01000024.1"/>
</dbReference>
<comment type="caution">
    <text evidence="7">The sequence shown here is derived from an EMBL/GenBank/DDBJ whole genome shotgun (WGS) entry which is preliminary data.</text>
</comment>
<dbReference type="SUPFAM" id="SSF103486">
    <property type="entry name" value="V-type ATP synthase subunit C"/>
    <property type="match status" value="1"/>
</dbReference>
<name>A0ABT8M5N7_9EURY</name>
<keyword evidence="2 6" id="KW-0813">Transport</keyword>
<dbReference type="Gene3D" id="1.10.132.50">
    <property type="entry name" value="ATP synthase (C/AC39) subunit, domain 3"/>
    <property type="match status" value="1"/>
</dbReference>
<dbReference type="InterPro" id="IPR050873">
    <property type="entry name" value="V-ATPase_V0D/AC39_subunit"/>
</dbReference>
<proteinExistence type="inferred from homology"/>
<evidence type="ECO:0000256" key="6">
    <source>
        <dbReference type="HAMAP-Rule" id="MF_00314"/>
    </source>
</evidence>